<keyword evidence="3" id="KW-1185">Reference proteome</keyword>
<gene>
    <name evidence="2" type="ORF">K8089_15820</name>
</gene>
<dbReference type="AlphaFoldDB" id="A0A9X1QXD7"/>
<protein>
    <submittedName>
        <fullName evidence="2">Uncharacterized protein</fullName>
    </submittedName>
</protein>
<evidence type="ECO:0000256" key="1">
    <source>
        <dbReference type="SAM" id="SignalP"/>
    </source>
</evidence>
<feature type="chain" id="PRO_5040733979" evidence="1">
    <location>
        <begin position="23"/>
        <end position="146"/>
    </location>
</feature>
<comment type="caution">
    <text evidence="2">The sequence shown here is derived from an EMBL/GenBank/DDBJ whole genome shotgun (WGS) entry which is preliminary data.</text>
</comment>
<sequence length="146" mass="16690">MRNLIKILILTIAFGISNSIFAKVETDTITTWKLSKDSELLIQSNHFNSIIYTVELNTTDEYENLNVSVFYDFNSDIISRKIKFLVGKKTIAEFDEDNNSRLPFSLPKKEIDKVITGFLNEPIAIVYTDSISENAILVGFVIFKKK</sequence>
<organism evidence="2 3">
    <name type="scientific">Aequorivita vitellina</name>
    <dbReference type="NCBI Taxonomy" id="2874475"/>
    <lineage>
        <taxon>Bacteria</taxon>
        <taxon>Pseudomonadati</taxon>
        <taxon>Bacteroidota</taxon>
        <taxon>Flavobacteriia</taxon>
        <taxon>Flavobacteriales</taxon>
        <taxon>Flavobacteriaceae</taxon>
        <taxon>Aequorivita</taxon>
    </lineage>
</organism>
<evidence type="ECO:0000313" key="3">
    <source>
        <dbReference type="Proteomes" id="UP001139461"/>
    </source>
</evidence>
<name>A0A9X1QXD7_9FLAO</name>
<dbReference type="RefSeq" id="WP_237604261.1">
    <property type="nucleotide sequence ID" value="NZ_JAIRBA010000060.1"/>
</dbReference>
<feature type="signal peptide" evidence="1">
    <location>
        <begin position="1"/>
        <end position="22"/>
    </location>
</feature>
<reference evidence="2" key="1">
    <citation type="submission" date="2021-09" db="EMBL/GenBank/DDBJ databases">
        <title>Genome of Aequorivita sp. strain F47161.</title>
        <authorList>
            <person name="Wang Y."/>
        </authorList>
    </citation>
    <scope>NUCLEOTIDE SEQUENCE</scope>
    <source>
        <strain evidence="2">F47161</strain>
    </source>
</reference>
<evidence type="ECO:0000313" key="2">
    <source>
        <dbReference type="EMBL" id="MCG2420490.1"/>
    </source>
</evidence>
<keyword evidence="1" id="KW-0732">Signal</keyword>
<dbReference type="EMBL" id="JAIRBA010000060">
    <property type="protein sequence ID" value="MCG2420490.1"/>
    <property type="molecule type" value="Genomic_DNA"/>
</dbReference>
<proteinExistence type="predicted"/>
<dbReference type="Proteomes" id="UP001139461">
    <property type="component" value="Unassembled WGS sequence"/>
</dbReference>
<accession>A0A9X1QXD7</accession>